<reference evidence="2" key="1">
    <citation type="submission" date="2016-07" db="EMBL/GenBank/DDBJ databases">
        <authorList>
            <person name="Bretaudeau A."/>
        </authorList>
    </citation>
    <scope>NUCLEOTIDE SEQUENCE</scope>
    <source>
        <strain evidence="2">Rice</strain>
        <tissue evidence="2">Whole body</tissue>
    </source>
</reference>
<dbReference type="EMBL" id="ODYU01001512">
    <property type="protein sequence ID" value="SOQ37830.1"/>
    <property type="molecule type" value="Genomic_DNA"/>
</dbReference>
<keyword evidence="1" id="KW-0732">Signal</keyword>
<organism evidence="2">
    <name type="scientific">Spodoptera frugiperda</name>
    <name type="common">Fall armyworm</name>
    <dbReference type="NCBI Taxonomy" id="7108"/>
    <lineage>
        <taxon>Eukaryota</taxon>
        <taxon>Metazoa</taxon>
        <taxon>Ecdysozoa</taxon>
        <taxon>Arthropoda</taxon>
        <taxon>Hexapoda</taxon>
        <taxon>Insecta</taxon>
        <taxon>Pterygota</taxon>
        <taxon>Neoptera</taxon>
        <taxon>Endopterygota</taxon>
        <taxon>Lepidoptera</taxon>
        <taxon>Glossata</taxon>
        <taxon>Ditrysia</taxon>
        <taxon>Noctuoidea</taxon>
        <taxon>Noctuidae</taxon>
        <taxon>Amphipyrinae</taxon>
        <taxon>Spodoptera</taxon>
    </lineage>
</organism>
<proteinExistence type="predicted"/>
<accession>A0A2H1VAF1</accession>
<dbReference type="AlphaFoldDB" id="A0A2H1VAF1"/>
<evidence type="ECO:0000256" key="1">
    <source>
        <dbReference type="SAM" id="SignalP"/>
    </source>
</evidence>
<feature type="chain" id="PRO_5013607983" evidence="1">
    <location>
        <begin position="18"/>
        <end position="131"/>
    </location>
</feature>
<name>A0A2H1VAF1_SPOFR</name>
<sequence length="131" mass="14876">MFLSCMLLIECLQVSFTLENDMIYEELKITLSDCLVGRVVATRSIELCPVYGNRLIPYYIRFYTLATTSGIKGRSRSPSGSAQKQLDEADLFMDLIKDVANELDIDVLCHKFRVTEELHIMSSLCRRGDVA</sequence>
<gene>
    <name evidence="2" type="ORF">SFRICE_003997</name>
</gene>
<protein>
    <submittedName>
        <fullName evidence="2">SFRICE_003997</fullName>
    </submittedName>
</protein>
<feature type="signal peptide" evidence="1">
    <location>
        <begin position="1"/>
        <end position="17"/>
    </location>
</feature>
<evidence type="ECO:0000313" key="2">
    <source>
        <dbReference type="EMBL" id="SOQ37830.1"/>
    </source>
</evidence>